<gene>
    <name evidence="2" type="ORF">JHL15_11500</name>
</gene>
<comment type="caution">
    <text evidence="2">The sequence shown here is derived from an EMBL/GenBank/DDBJ whole genome shotgun (WGS) entry which is preliminary data.</text>
</comment>
<dbReference type="PANTHER" id="PTHR34203:SF15">
    <property type="entry name" value="SLL1173 PROTEIN"/>
    <property type="match status" value="1"/>
</dbReference>
<dbReference type="RefSeq" id="WP_200245866.1">
    <property type="nucleotide sequence ID" value="NZ_JAENHK010000010.1"/>
</dbReference>
<dbReference type="PANTHER" id="PTHR34203">
    <property type="entry name" value="METHYLTRANSFERASE, FKBM FAMILY PROTEIN"/>
    <property type="match status" value="1"/>
</dbReference>
<dbReference type="Proteomes" id="UP000628669">
    <property type="component" value="Unassembled WGS sequence"/>
</dbReference>
<keyword evidence="3" id="KW-1185">Reference proteome</keyword>
<evidence type="ECO:0000259" key="1">
    <source>
        <dbReference type="Pfam" id="PF05050"/>
    </source>
</evidence>
<sequence>MSRNLKTFLAFTVNSKRYSSKFKKESLDFSNNEIFVYNFKKGKKSFNLYLRTFKGDIDIFYEIFWRETYQEHLSFLNKEPQIIVDLGAHIGMTSIYLSLRYPNAKIYAIEASQDNFEILKANTKSFPNIVCIHAAAHFEDGTLNFGGDELSYNQKISENGIVTSAISMDSLIKNNELKNIDLLKIDIEGAEKELLHQNNSWLKLVDNIVIEIHPPYSPTDLNLDIKPYNFVIKTQKKDVLFATK</sequence>
<name>A0ABS1FVE3_9FLAO</name>
<dbReference type="Gene3D" id="3.40.50.150">
    <property type="entry name" value="Vaccinia Virus protein VP39"/>
    <property type="match status" value="1"/>
</dbReference>
<dbReference type="GO" id="GO:0008168">
    <property type="term" value="F:methyltransferase activity"/>
    <property type="evidence" value="ECO:0007669"/>
    <property type="project" value="UniProtKB-KW"/>
</dbReference>
<keyword evidence="2" id="KW-0489">Methyltransferase</keyword>
<dbReference type="EMBL" id="JAENHK010000010">
    <property type="protein sequence ID" value="MBK1896382.1"/>
    <property type="molecule type" value="Genomic_DNA"/>
</dbReference>
<dbReference type="InterPro" id="IPR006342">
    <property type="entry name" value="FkbM_mtfrase"/>
</dbReference>
<evidence type="ECO:0000313" key="2">
    <source>
        <dbReference type="EMBL" id="MBK1896382.1"/>
    </source>
</evidence>
<accession>A0ABS1FVE3</accession>
<dbReference type="GO" id="GO:0032259">
    <property type="term" value="P:methylation"/>
    <property type="evidence" value="ECO:0007669"/>
    <property type="project" value="UniProtKB-KW"/>
</dbReference>
<dbReference type="Pfam" id="PF05050">
    <property type="entry name" value="Methyltransf_21"/>
    <property type="match status" value="1"/>
</dbReference>
<dbReference type="SUPFAM" id="SSF53335">
    <property type="entry name" value="S-adenosyl-L-methionine-dependent methyltransferases"/>
    <property type="match status" value="1"/>
</dbReference>
<feature type="domain" description="Methyltransferase FkbM" evidence="1">
    <location>
        <begin position="85"/>
        <end position="215"/>
    </location>
</feature>
<organism evidence="2 3">
    <name type="scientific">Chryseobacterium paridis</name>
    <dbReference type="NCBI Taxonomy" id="2800328"/>
    <lineage>
        <taxon>Bacteria</taxon>
        <taxon>Pseudomonadati</taxon>
        <taxon>Bacteroidota</taxon>
        <taxon>Flavobacteriia</taxon>
        <taxon>Flavobacteriales</taxon>
        <taxon>Weeksellaceae</taxon>
        <taxon>Chryseobacterium group</taxon>
        <taxon>Chryseobacterium</taxon>
    </lineage>
</organism>
<keyword evidence="2" id="KW-0808">Transferase</keyword>
<dbReference type="InterPro" id="IPR029063">
    <property type="entry name" value="SAM-dependent_MTases_sf"/>
</dbReference>
<dbReference type="NCBIfam" id="TIGR01444">
    <property type="entry name" value="fkbM_fam"/>
    <property type="match status" value="1"/>
</dbReference>
<dbReference type="InterPro" id="IPR052514">
    <property type="entry name" value="SAM-dependent_MTase"/>
</dbReference>
<evidence type="ECO:0000313" key="3">
    <source>
        <dbReference type="Proteomes" id="UP000628669"/>
    </source>
</evidence>
<protein>
    <submittedName>
        <fullName evidence="2">FkbM family methyltransferase</fullName>
    </submittedName>
</protein>
<proteinExistence type="predicted"/>
<reference evidence="3" key="1">
    <citation type="submission" date="2021-01" db="EMBL/GenBank/DDBJ databases">
        <title>Genome public.</title>
        <authorList>
            <person name="Liu C."/>
            <person name="Sun Q."/>
        </authorList>
    </citation>
    <scope>NUCLEOTIDE SEQUENCE [LARGE SCALE GENOMIC DNA]</scope>
    <source>
        <strain evidence="3">YIM B02567</strain>
    </source>
</reference>